<accession>A0A6P2CF51</accession>
<organism evidence="6 7">
    <name type="scientific">Rhodococcus rhodnii</name>
    <dbReference type="NCBI Taxonomy" id="38312"/>
    <lineage>
        <taxon>Bacteria</taxon>
        <taxon>Bacillati</taxon>
        <taxon>Actinomycetota</taxon>
        <taxon>Actinomycetes</taxon>
        <taxon>Mycobacteriales</taxon>
        <taxon>Nocardiaceae</taxon>
        <taxon>Rhodococcus</taxon>
    </lineage>
</organism>
<gene>
    <name evidence="6" type="ORF">DW322_04060</name>
</gene>
<feature type="transmembrane region" description="Helical" evidence="5">
    <location>
        <begin position="33"/>
        <end position="51"/>
    </location>
</feature>
<dbReference type="EMBL" id="QRCM01000001">
    <property type="protein sequence ID" value="TXG89548.1"/>
    <property type="molecule type" value="Genomic_DNA"/>
</dbReference>
<feature type="transmembrane region" description="Helical" evidence="5">
    <location>
        <begin position="63"/>
        <end position="86"/>
    </location>
</feature>
<sequence length="103" mass="11279">MTRPEWFLVLGVVLFVLGAARMIFRTDTIHRIVALNVAGIGTLVVLISIAADLARDGAQPDPVMHALVLTGIVITVSITGLALVMARFAERARRERTDRDETR</sequence>
<comment type="caution">
    <text evidence="6">The sequence shown here is derived from an EMBL/GenBank/DDBJ whole genome shotgun (WGS) entry which is preliminary data.</text>
</comment>
<evidence type="ECO:0000313" key="7">
    <source>
        <dbReference type="Proteomes" id="UP000471120"/>
    </source>
</evidence>
<evidence type="ECO:0000256" key="4">
    <source>
        <dbReference type="ARBA" id="ARBA00023136"/>
    </source>
</evidence>
<evidence type="ECO:0000256" key="5">
    <source>
        <dbReference type="SAM" id="Phobius"/>
    </source>
</evidence>
<dbReference type="Proteomes" id="UP000471120">
    <property type="component" value="Unassembled WGS sequence"/>
</dbReference>
<evidence type="ECO:0000313" key="6">
    <source>
        <dbReference type="EMBL" id="TXG89548.1"/>
    </source>
</evidence>
<dbReference type="InterPro" id="IPR039428">
    <property type="entry name" value="NUOK/Mnh_C1-like"/>
</dbReference>
<dbReference type="RefSeq" id="WP_010840474.1">
    <property type="nucleotide sequence ID" value="NZ_QRCM01000001.1"/>
</dbReference>
<keyword evidence="4 5" id="KW-0472">Membrane</keyword>
<reference evidence="6 7" key="1">
    <citation type="submission" date="2018-07" db="EMBL/GenBank/DDBJ databases">
        <title>Genome sequence of Rhodococcus rhodnii ATCC 35071 from Rhodnius prolixus.</title>
        <authorList>
            <person name="Patel V."/>
            <person name="Vogel K.J."/>
        </authorList>
    </citation>
    <scope>NUCLEOTIDE SEQUENCE [LARGE SCALE GENOMIC DNA]</scope>
    <source>
        <strain evidence="6 7">ATCC 35071</strain>
    </source>
</reference>
<keyword evidence="3 5" id="KW-1133">Transmembrane helix</keyword>
<comment type="subcellular location">
    <subcellularLocation>
        <location evidence="1">Membrane</location>
        <topology evidence="1">Multi-pass membrane protein</topology>
    </subcellularLocation>
</comment>
<dbReference type="GO" id="GO:0016020">
    <property type="term" value="C:membrane"/>
    <property type="evidence" value="ECO:0007669"/>
    <property type="project" value="UniProtKB-SubCell"/>
</dbReference>
<evidence type="ECO:0000256" key="1">
    <source>
        <dbReference type="ARBA" id="ARBA00004141"/>
    </source>
</evidence>
<evidence type="ECO:0008006" key="8">
    <source>
        <dbReference type="Google" id="ProtNLM"/>
    </source>
</evidence>
<feature type="transmembrane region" description="Helical" evidence="5">
    <location>
        <begin position="6"/>
        <end position="24"/>
    </location>
</feature>
<name>A0A6P2CF51_9NOCA</name>
<keyword evidence="2 5" id="KW-0812">Transmembrane</keyword>
<evidence type="ECO:0000256" key="2">
    <source>
        <dbReference type="ARBA" id="ARBA00022692"/>
    </source>
</evidence>
<dbReference type="Gene3D" id="1.10.287.3510">
    <property type="match status" value="1"/>
</dbReference>
<proteinExistence type="predicted"/>
<protein>
    <recommendedName>
        <fullName evidence="8">Sodium:proton antiporter</fullName>
    </recommendedName>
</protein>
<dbReference type="Pfam" id="PF00420">
    <property type="entry name" value="Oxidored_q2"/>
    <property type="match status" value="1"/>
</dbReference>
<dbReference type="AlphaFoldDB" id="A0A6P2CF51"/>
<evidence type="ECO:0000256" key="3">
    <source>
        <dbReference type="ARBA" id="ARBA00022989"/>
    </source>
</evidence>